<protein>
    <recommendedName>
        <fullName evidence="4">Cytoplasmic protein</fullName>
    </recommendedName>
</protein>
<evidence type="ECO:0000313" key="3">
    <source>
        <dbReference type="Proteomes" id="UP000661607"/>
    </source>
</evidence>
<feature type="region of interest" description="Disordered" evidence="1">
    <location>
        <begin position="96"/>
        <end position="117"/>
    </location>
</feature>
<keyword evidence="3" id="KW-1185">Reference proteome</keyword>
<dbReference type="SUPFAM" id="SSF51182">
    <property type="entry name" value="RmlC-like cupins"/>
    <property type="match status" value="1"/>
</dbReference>
<accession>A0ABR9KBJ4</accession>
<proteinExistence type="predicted"/>
<sequence length="117" mass="13003">MDHDPTATNPDLYRLIFENERIRVLEYKDKPGDKTTPHRHPDSVMYTLSSFKRRVAAGARQVDVELQAGQVRWVGAQEHSGENIGVTDTHTIFVELKEPPANGSPSPDSPLGPSAQK</sequence>
<dbReference type="InterPro" id="IPR014710">
    <property type="entry name" value="RmlC-like_jellyroll"/>
</dbReference>
<name>A0ABR9KBJ4_9ACTN</name>
<feature type="compositionally biased region" description="Low complexity" evidence="1">
    <location>
        <begin position="103"/>
        <end position="117"/>
    </location>
</feature>
<evidence type="ECO:0000256" key="1">
    <source>
        <dbReference type="SAM" id="MobiDB-lite"/>
    </source>
</evidence>
<evidence type="ECO:0008006" key="4">
    <source>
        <dbReference type="Google" id="ProtNLM"/>
    </source>
</evidence>
<dbReference type="EMBL" id="JADBEF010000001">
    <property type="protein sequence ID" value="MBE1559384.1"/>
    <property type="molecule type" value="Genomic_DNA"/>
</dbReference>
<dbReference type="RefSeq" id="WP_192774669.1">
    <property type="nucleotide sequence ID" value="NZ_BAAASY010000001.1"/>
</dbReference>
<gene>
    <name evidence="2" type="ORF">H4W81_002163</name>
</gene>
<dbReference type="Gene3D" id="2.60.120.10">
    <property type="entry name" value="Jelly Rolls"/>
    <property type="match status" value="1"/>
</dbReference>
<dbReference type="InterPro" id="IPR011051">
    <property type="entry name" value="RmlC_Cupin_sf"/>
</dbReference>
<dbReference type="Proteomes" id="UP000661607">
    <property type="component" value="Unassembled WGS sequence"/>
</dbReference>
<organism evidence="2 3">
    <name type="scientific">Nonomuraea africana</name>
    <dbReference type="NCBI Taxonomy" id="46171"/>
    <lineage>
        <taxon>Bacteria</taxon>
        <taxon>Bacillati</taxon>
        <taxon>Actinomycetota</taxon>
        <taxon>Actinomycetes</taxon>
        <taxon>Streptosporangiales</taxon>
        <taxon>Streptosporangiaceae</taxon>
        <taxon>Nonomuraea</taxon>
    </lineage>
</organism>
<comment type="caution">
    <text evidence="2">The sequence shown here is derived from an EMBL/GenBank/DDBJ whole genome shotgun (WGS) entry which is preliminary data.</text>
</comment>
<evidence type="ECO:0000313" key="2">
    <source>
        <dbReference type="EMBL" id="MBE1559384.1"/>
    </source>
</evidence>
<reference evidence="2 3" key="1">
    <citation type="submission" date="2020-10" db="EMBL/GenBank/DDBJ databases">
        <title>Sequencing the genomes of 1000 actinobacteria strains.</title>
        <authorList>
            <person name="Klenk H.-P."/>
        </authorList>
    </citation>
    <scope>NUCLEOTIDE SEQUENCE [LARGE SCALE GENOMIC DNA]</scope>
    <source>
        <strain evidence="2 3">DSM 43748</strain>
    </source>
</reference>